<evidence type="ECO:0000313" key="3">
    <source>
        <dbReference type="Proteomes" id="UP000262142"/>
    </source>
</evidence>
<feature type="transmembrane region" description="Helical" evidence="1">
    <location>
        <begin position="23"/>
        <end position="45"/>
    </location>
</feature>
<protein>
    <submittedName>
        <fullName evidence="2">Domain of uncharacterized function (DUF3784)</fullName>
    </submittedName>
</protein>
<dbReference type="Pfam" id="PF12650">
    <property type="entry name" value="DUF3784"/>
    <property type="match status" value="1"/>
</dbReference>
<feature type="transmembrane region" description="Helical" evidence="1">
    <location>
        <begin position="57"/>
        <end position="72"/>
    </location>
</feature>
<evidence type="ECO:0000313" key="2">
    <source>
        <dbReference type="EMBL" id="SZD74318.1"/>
    </source>
</evidence>
<organism evidence="2 3">
    <name type="scientific">Candidatus Ornithobacterium hominis</name>
    <dbReference type="NCBI Taxonomy" id="2497989"/>
    <lineage>
        <taxon>Bacteria</taxon>
        <taxon>Pseudomonadati</taxon>
        <taxon>Bacteroidota</taxon>
        <taxon>Flavobacteriia</taxon>
        <taxon>Flavobacteriales</taxon>
        <taxon>Weeksellaceae</taxon>
        <taxon>Ornithobacterium</taxon>
    </lineage>
</organism>
<gene>
    <name evidence="2" type="ORF">SAMEA104719789_01744</name>
</gene>
<dbReference type="EMBL" id="UNSC01000010">
    <property type="protein sequence ID" value="SZD74318.1"/>
    <property type="molecule type" value="Genomic_DNA"/>
</dbReference>
<accession>A0A383U4C6</accession>
<sequence>MYWLVAGYNTMPKEEKEKYNIKGIANLFGNVMFGMAIIIILGYLIAKLTENQSIQNYAFWTSTIIGIPYLLIKSNSKKYKIKN</sequence>
<dbReference type="InterPro" id="IPR017259">
    <property type="entry name" value="UCP037672"/>
</dbReference>
<dbReference type="AlphaFoldDB" id="A0A383U4C6"/>
<reference evidence="2 3" key="1">
    <citation type="submission" date="2018-09" db="EMBL/GenBank/DDBJ databases">
        <authorList>
            <consortium name="Pathogen Informatics"/>
        </authorList>
    </citation>
    <scope>NUCLEOTIDE SEQUENCE [LARGE SCALE GENOMIC DNA]</scope>
    <source>
        <strain evidence="2 3">OH-22767</strain>
    </source>
</reference>
<keyword evidence="3" id="KW-1185">Reference proteome</keyword>
<dbReference type="Proteomes" id="UP000262142">
    <property type="component" value="Unassembled WGS sequence"/>
</dbReference>
<keyword evidence="1" id="KW-0472">Membrane</keyword>
<keyword evidence="1" id="KW-0812">Transmembrane</keyword>
<name>A0A383U4C6_9FLAO</name>
<proteinExistence type="predicted"/>
<keyword evidence="1" id="KW-1133">Transmembrane helix</keyword>
<evidence type="ECO:0000256" key="1">
    <source>
        <dbReference type="SAM" id="Phobius"/>
    </source>
</evidence>